<evidence type="ECO:0000256" key="1">
    <source>
        <dbReference type="SAM" id="MobiDB-lite"/>
    </source>
</evidence>
<keyword evidence="2" id="KW-0732">Signal</keyword>
<dbReference type="OrthoDB" id="7834608at2"/>
<evidence type="ECO:0000256" key="2">
    <source>
        <dbReference type="SAM" id="SignalP"/>
    </source>
</evidence>
<reference evidence="3 4" key="1">
    <citation type="submission" date="2016-10" db="EMBL/GenBank/DDBJ databases">
        <authorList>
            <person name="de Groot N.N."/>
        </authorList>
    </citation>
    <scope>NUCLEOTIDE SEQUENCE [LARGE SCALE GENOMIC DNA]</scope>
    <source>
        <strain evidence="3 4">DSM 3857</strain>
    </source>
</reference>
<dbReference type="STRING" id="933059.SAMN04488103_1102"/>
<dbReference type="EMBL" id="FOCE01000010">
    <property type="protein sequence ID" value="SEN97085.1"/>
    <property type="molecule type" value="Genomic_DNA"/>
</dbReference>
<keyword evidence="4" id="KW-1185">Reference proteome</keyword>
<evidence type="ECO:0000313" key="4">
    <source>
        <dbReference type="Proteomes" id="UP000198761"/>
    </source>
</evidence>
<feature type="chain" id="PRO_5011514228" description="DUF4136 domain-containing protein" evidence="2">
    <location>
        <begin position="23"/>
        <end position="208"/>
    </location>
</feature>
<gene>
    <name evidence="3" type="ORF">SAMN04488103_1102</name>
</gene>
<evidence type="ECO:0000313" key="3">
    <source>
        <dbReference type="EMBL" id="SEN97085.1"/>
    </source>
</evidence>
<proteinExistence type="predicted"/>
<feature type="signal peptide" evidence="2">
    <location>
        <begin position="1"/>
        <end position="22"/>
    </location>
</feature>
<sequence>MPAIRPALRAAALSLLALAACAKNDLADPPADLGDFVLGLNIVVADKVQKVPISREASIEAWEAAMKQAVDDRFGRYEGSHIYNVGISIDAYALAPPGIPVVAAPKSVLVITANVWDDAKGQKLNAEGKQFTIWENFDGENVIGTGLTRTKEQQMAALSYNAVKAVEGWFLENPQWFGLPPKTAVPPGTKPAPAAGPAGTDTPPAAGK</sequence>
<accession>A0A1H8KW26</accession>
<feature type="region of interest" description="Disordered" evidence="1">
    <location>
        <begin position="181"/>
        <end position="208"/>
    </location>
</feature>
<organism evidence="3 4">
    <name type="scientific">Gemmobacter aquatilis</name>
    <dbReference type="NCBI Taxonomy" id="933059"/>
    <lineage>
        <taxon>Bacteria</taxon>
        <taxon>Pseudomonadati</taxon>
        <taxon>Pseudomonadota</taxon>
        <taxon>Alphaproteobacteria</taxon>
        <taxon>Rhodobacterales</taxon>
        <taxon>Paracoccaceae</taxon>
        <taxon>Gemmobacter</taxon>
    </lineage>
</organism>
<dbReference type="AlphaFoldDB" id="A0A1H8KW26"/>
<name>A0A1H8KW26_9RHOB</name>
<dbReference type="PROSITE" id="PS51257">
    <property type="entry name" value="PROKAR_LIPOPROTEIN"/>
    <property type="match status" value="1"/>
</dbReference>
<dbReference type="Proteomes" id="UP000198761">
    <property type="component" value="Unassembled WGS sequence"/>
</dbReference>
<dbReference type="RefSeq" id="WP_091302901.1">
    <property type="nucleotide sequence ID" value="NZ_FOCE01000010.1"/>
</dbReference>
<evidence type="ECO:0008006" key="5">
    <source>
        <dbReference type="Google" id="ProtNLM"/>
    </source>
</evidence>
<protein>
    <recommendedName>
        <fullName evidence="5">DUF4136 domain-containing protein</fullName>
    </recommendedName>
</protein>